<dbReference type="RefSeq" id="WP_009246638.1">
    <property type="nucleotide sequence ID" value="NZ_CACRSY010000010.1"/>
</dbReference>
<name>A0A6N2TKI7_BLAHA</name>
<sequence>MSTDENKIQRAEISTALPDKKELYEKLYSVIEENQKKGTKAFISIAVSLFGIYEHELYKEKNYANIYDFAFEQFGLSKTNVFNYLNIVKNFGMKDENGEGFKGLKAEYEKFSSSQLISMLKLNEQLREEITPDMSVREINRKRRYWEEEHPVTTDEKGTSVASKKPKKEKVELMKTGDIQEILEGTALLNKIAEQEERYPEKEYDVVVSLIYKE</sequence>
<dbReference type="EMBL" id="CACRSY010000010">
    <property type="protein sequence ID" value="VYT03996.1"/>
    <property type="molecule type" value="Genomic_DNA"/>
</dbReference>
<evidence type="ECO:0000313" key="1">
    <source>
        <dbReference type="EMBL" id="VYT03996.1"/>
    </source>
</evidence>
<gene>
    <name evidence="1" type="ORF">BHLFYP23_02565</name>
</gene>
<dbReference type="AlphaFoldDB" id="A0A6N2TKI7"/>
<protein>
    <submittedName>
        <fullName evidence="1">Uncharacterized protein</fullName>
    </submittedName>
</protein>
<proteinExistence type="predicted"/>
<reference evidence="1" key="1">
    <citation type="submission" date="2019-11" db="EMBL/GenBank/DDBJ databases">
        <authorList>
            <person name="Feng L."/>
        </authorList>
    </citation>
    <scope>NUCLEOTIDE SEQUENCE</scope>
    <source>
        <strain evidence="1">BhanseniiLFYP23</strain>
    </source>
</reference>
<accession>A0A6N2TKI7</accession>
<organism evidence="1">
    <name type="scientific">Blautia hansenii</name>
    <name type="common">Ruminococcus hansenii</name>
    <dbReference type="NCBI Taxonomy" id="1322"/>
    <lineage>
        <taxon>Bacteria</taxon>
        <taxon>Bacillati</taxon>
        <taxon>Bacillota</taxon>
        <taxon>Clostridia</taxon>
        <taxon>Lachnospirales</taxon>
        <taxon>Lachnospiraceae</taxon>
        <taxon>Blautia</taxon>
    </lineage>
</organism>